<feature type="region of interest" description="Disordered" evidence="1">
    <location>
        <begin position="20"/>
        <end position="49"/>
    </location>
</feature>
<feature type="compositionally biased region" description="Low complexity" evidence="1">
    <location>
        <begin position="196"/>
        <end position="210"/>
    </location>
</feature>
<evidence type="ECO:0000256" key="1">
    <source>
        <dbReference type="SAM" id="MobiDB-lite"/>
    </source>
</evidence>
<accession>A0ABV9RDK8</accession>
<reference evidence="3" key="1">
    <citation type="journal article" date="2019" name="Int. J. Syst. Evol. Microbiol.">
        <title>The Global Catalogue of Microorganisms (GCM) 10K type strain sequencing project: providing services to taxonomists for standard genome sequencing and annotation.</title>
        <authorList>
            <consortium name="The Broad Institute Genomics Platform"/>
            <consortium name="The Broad Institute Genome Sequencing Center for Infectious Disease"/>
            <person name="Wu L."/>
            <person name="Ma J."/>
        </authorList>
    </citation>
    <scope>NUCLEOTIDE SEQUENCE [LARGE SCALE GENOMIC DNA]</scope>
    <source>
        <strain evidence="3">CCUG 50347</strain>
    </source>
</reference>
<name>A0ABV9RDK8_9PSEU</name>
<proteinExistence type="predicted"/>
<sequence>MVAVGALAVCAVAGGAVVTTRSAGPPEASPGPADDATSESAGSSAWTREATSVLTAIETELDRTDEVRRRWDTSSVARRDGPPPRAVVALLGRQSTLTEHRDALRSAMTAIRSGSAREAAMATAWQQLRAAQEMLRALDAGRSALGDPVEATVLRLALDQDTSAAFAGGPPSEGAKRATTPRTFEDAATVAAATTTTVRESSVAATSSAAGGSGAVGVAGEQPTPDAPATGAVPDDAFRPGTPDGVTAASAAETADPDSLGFAAAPDQGTSVEDDDVPTENVPTENVPTENVPTSQGSSSPDPVRSIPSEPTMLTFDRSSSGAPDPESVGEEKAPLASDPDPDPDPDPEPEAEGPASRSS</sequence>
<feature type="compositionally biased region" description="Polar residues" evidence="1">
    <location>
        <begin position="281"/>
        <end position="301"/>
    </location>
</feature>
<feature type="region of interest" description="Disordered" evidence="1">
    <location>
        <begin position="163"/>
        <end position="183"/>
    </location>
</feature>
<organism evidence="2 3">
    <name type="scientific">Actinomycetospora chibensis</name>
    <dbReference type="NCBI Taxonomy" id="663606"/>
    <lineage>
        <taxon>Bacteria</taxon>
        <taxon>Bacillati</taxon>
        <taxon>Actinomycetota</taxon>
        <taxon>Actinomycetes</taxon>
        <taxon>Pseudonocardiales</taxon>
        <taxon>Pseudonocardiaceae</taxon>
        <taxon>Actinomycetospora</taxon>
    </lineage>
</organism>
<gene>
    <name evidence="2" type="ORF">ACFPEL_05325</name>
</gene>
<dbReference type="Proteomes" id="UP001595909">
    <property type="component" value="Unassembled WGS sequence"/>
</dbReference>
<keyword evidence="3" id="KW-1185">Reference proteome</keyword>
<comment type="caution">
    <text evidence="2">The sequence shown here is derived from an EMBL/GenBank/DDBJ whole genome shotgun (WGS) entry which is preliminary data.</text>
</comment>
<evidence type="ECO:0000313" key="3">
    <source>
        <dbReference type="Proteomes" id="UP001595909"/>
    </source>
</evidence>
<feature type="compositionally biased region" description="Low complexity" evidence="1">
    <location>
        <begin position="20"/>
        <end position="35"/>
    </location>
</feature>
<evidence type="ECO:0000313" key="2">
    <source>
        <dbReference type="EMBL" id="MFC4831825.1"/>
    </source>
</evidence>
<dbReference type="RefSeq" id="WP_274191881.1">
    <property type="nucleotide sequence ID" value="NZ_JAQZAM010000024.1"/>
</dbReference>
<protein>
    <submittedName>
        <fullName evidence="2">Uncharacterized protein</fullName>
    </submittedName>
</protein>
<feature type="region of interest" description="Disordered" evidence="1">
    <location>
        <begin position="196"/>
        <end position="360"/>
    </location>
</feature>
<feature type="compositionally biased region" description="Acidic residues" evidence="1">
    <location>
        <begin position="340"/>
        <end position="352"/>
    </location>
</feature>
<feature type="compositionally biased region" description="Polar residues" evidence="1">
    <location>
        <begin position="38"/>
        <end position="49"/>
    </location>
</feature>
<dbReference type="EMBL" id="JBHSIM010000010">
    <property type="protein sequence ID" value="MFC4831825.1"/>
    <property type="molecule type" value="Genomic_DNA"/>
</dbReference>